<dbReference type="PANTHER" id="PTHR47926">
    <property type="entry name" value="PENTATRICOPEPTIDE REPEAT-CONTAINING PROTEIN"/>
    <property type="match status" value="1"/>
</dbReference>
<organism evidence="3 4">
    <name type="scientific">Ceratopteris richardii</name>
    <name type="common">Triangle waterfern</name>
    <dbReference type="NCBI Taxonomy" id="49495"/>
    <lineage>
        <taxon>Eukaryota</taxon>
        <taxon>Viridiplantae</taxon>
        <taxon>Streptophyta</taxon>
        <taxon>Embryophyta</taxon>
        <taxon>Tracheophyta</taxon>
        <taxon>Polypodiopsida</taxon>
        <taxon>Polypodiidae</taxon>
        <taxon>Polypodiales</taxon>
        <taxon>Pteridineae</taxon>
        <taxon>Pteridaceae</taxon>
        <taxon>Parkerioideae</taxon>
        <taxon>Ceratopteris</taxon>
    </lineage>
</organism>
<feature type="repeat" description="PPR" evidence="2">
    <location>
        <begin position="234"/>
        <end position="268"/>
    </location>
</feature>
<dbReference type="OMA" id="SHAIESC"/>
<dbReference type="FunFam" id="1.25.40.10:FF:000393">
    <property type="entry name" value="Pentatricopeptide repeat-containing protein At1g20230"/>
    <property type="match status" value="1"/>
</dbReference>
<keyword evidence="1" id="KW-0677">Repeat</keyword>
<gene>
    <name evidence="3" type="ORF">KP509_17G074800</name>
</gene>
<reference evidence="3" key="1">
    <citation type="submission" date="2021-08" db="EMBL/GenBank/DDBJ databases">
        <title>WGS assembly of Ceratopteris richardii.</title>
        <authorList>
            <person name="Marchant D.B."/>
            <person name="Chen G."/>
            <person name="Jenkins J."/>
            <person name="Shu S."/>
            <person name="Leebens-Mack J."/>
            <person name="Grimwood J."/>
            <person name="Schmutz J."/>
            <person name="Soltis P."/>
            <person name="Soltis D."/>
            <person name="Chen Z.-H."/>
        </authorList>
    </citation>
    <scope>NUCLEOTIDE SEQUENCE</scope>
    <source>
        <strain evidence="3">Whitten #5841</strain>
        <tissue evidence="3">Leaf</tissue>
    </source>
</reference>
<dbReference type="PROSITE" id="PS51375">
    <property type="entry name" value="PPR"/>
    <property type="match status" value="3"/>
</dbReference>
<feature type="repeat" description="PPR" evidence="2">
    <location>
        <begin position="335"/>
        <end position="369"/>
    </location>
</feature>
<dbReference type="Pfam" id="PF13041">
    <property type="entry name" value="PPR_2"/>
    <property type="match status" value="2"/>
</dbReference>
<protein>
    <recommendedName>
        <fullName evidence="5">Pentatricopeptide repeat-containing protein</fullName>
    </recommendedName>
</protein>
<evidence type="ECO:0000313" key="4">
    <source>
        <dbReference type="Proteomes" id="UP000825935"/>
    </source>
</evidence>
<dbReference type="Proteomes" id="UP000825935">
    <property type="component" value="Chromosome 17"/>
</dbReference>
<dbReference type="InterPro" id="IPR002885">
    <property type="entry name" value="PPR_rpt"/>
</dbReference>
<sequence length="490" mass="54895">MSAACQTCKDSHLFEKFQLLKNLYPVDYSSYLNLLVSLLQGCIVERNLYLARELHCLVIQQGLEANTFSGSYLIRLFSVCGSFFEAGLVFNKLRDPNVFAWSETISSQSNQGKDGLAIHLFNQMIVHAFVHPDSHVFVAALTACANAEALLKGREIHSHAIESCCESDLFLNNALINLYVKCGALDDARLVFGKAACRDAFSWSIIIAGYAKHFRCEEAILLFDAMHKEGIEANNVIWNTIIYGYVKNGDCHGALELFLRMLLYKRDPDNFTYVSVLNACSGLATIEQGRLIHADIVESGYLSDVHINSILIDMYAKCGTLADVHGVFDMNKSHNVVTWTAMMSAYALHNNYEMVLYYFKGMQRAGWVPNSITFLCLLSTCSHMGLVEDAFLHFSSMKEYYGITPTQEHYNCILDLLGRAGLFDEISEILGSMKDTLNCVAWTSLLHSCKVFSQMDLGGDCLDYVANVKSRDDYSFSEGLTFGESIYKMN</sequence>
<dbReference type="EMBL" id="CM035422">
    <property type="protein sequence ID" value="KAH7373783.1"/>
    <property type="molecule type" value="Genomic_DNA"/>
</dbReference>
<name>A0A8T2SWV1_CERRI</name>
<dbReference type="FunFam" id="1.25.40.10:FF:000158">
    <property type="entry name" value="pentatricopeptide repeat-containing protein At2g33680"/>
    <property type="match status" value="1"/>
</dbReference>
<dbReference type="GO" id="GO:0003723">
    <property type="term" value="F:RNA binding"/>
    <property type="evidence" value="ECO:0007669"/>
    <property type="project" value="InterPro"/>
</dbReference>
<dbReference type="NCBIfam" id="TIGR00756">
    <property type="entry name" value="PPR"/>
    <property type="match status" value="3"/>
</dbReference>
<evidence type="ECO:0000313" key="3">
    <source>
        <dbReference type="EMBL" id="KAH7373783.1"/>
    </source>
</evidence>
<feature type="repeat" description="PPR" evidence="2">
    <location>
        <begin position="199"/>
        <end position="233"/>
    </location>
</feature>
<comment type="caution">
    <text evidence="3">The sequence shown here is derived from an EMBL/GenBank/DDBJ whole genome shotgun (WGS) entry which is preliminary data.</text>
</comment>
<accession>A0A8T2SWV1</accession>
<dbReference type="AlphaFoldDB" id="A0A8T2SWV1"/>
<keyword evidence="4" id="KW-1185">Reference proteome</keyword>
<dbReference type="GO" id="GO:0009451">
    <property type="term" value="P:RNA modification"/>
    <property type="evidence" value="ECO:0007669"/>
    <property type="project" value="InterPro"/>
</dbReference>
<proteinExistence type="predicted"/>
<dbReference type="Gene3D" id="1.25.40.10">
    <property type="entry name" value="Tetratricopeptide repeat domain"/>
    <property type="match status" value="3"/>
</dbReference>
<evidence type="ECO:0008006" key="5">
    <source>
        <dbReference type="Google" id="ProtNLM"/>
    </source>
</evidence>
<dbReference type="Pfam" id="PF01535">
    <property type="entry name" value="PPR"/>
    <property type="match status" value="3"/>
</dbReference>
<dbReference type="GO" id="GO:0048731">
    <property type="term" value="P:system development"/>
    <property type="evidence" value="ECO:0007669"/>
    <property type="project" value="UniProtKB-ARBA"/>
</dbReference>
<dbReference type="OrthoDB" id="185373at2759"/>
<dbReference type="InterPro" id="IPR046960">
    <property type="entry name" value="PPR_At4g14850-like_plant"/>
</dbReference>
<evidence type="ECO:0000256" key="1">
    <source>
        <dbReference type="ARBA" id="ARBA00022737"/>
    </source>
</evidence>
<evidence type="ECO:0000256" key="2">
    <source>
        <dbReference type="PROSITE-ProRule" id="PRU00708"/>
    </source>
</evidence>
<dbReference type="InterPro" id="IPR011990">
    <property type="entry name" value="TPR-like_helical_dom_sf"/>
</dbReference>